<accession>A0ABR7MN23</accession>
<reference evidence="1 2" key="1">
    <citation type="submission" date="2020-08" db="EMBL/GenBank/DDBJ databases">
        <title>Hymenobacter sp.</title>
        <authorList>
            <person name="Kim M.K."/>
        </authorList>
    </citation>
    <scope>NUCLEOTIDE SEQUENCE [LARGE SCALE GENOMIC DNA]</scope>
    <source>
        <strain evidence="1 2">BT507</strain>
    </source>
</reference>
<evidence type="ECO:0000313" key="1">
    <source>
        <dbReference type="EMBL" id="MBC6612484.1"/>
    </source>
</evidence>
<keyword evidence="2" id="KW-1185">Reference proteome</keyword>
<name>A0ABR7MN23_9BACT</name>
<sequence length="197" mass="22493">MPNSALVPTIYILAGPNGAGKTSLYEFEAPNVPRLNGDSLYQQGFTTYEVEVALRQQLDAWIEQKVSFVIETNAAGERDYKLFSSLKKERYRLELRYVGLESVAVCQQRISQRVLEGGHDVPPALVEQRYANGLSLLKQYYRIFDRLQLYDNTGIETQQVADLLPGTPLQQFEPVPVWAVPVLAHIKRMEMVYQRLK</sequence>
<gene>
    <name evidence="1" type="ORF">H8B15_16285</name>
</gene>
<dbReference type="EMBL" id="JACSCY010000015">
    <property type="protein sequence ID" value="MBC6612484.1"/>
    <property type="molecule type" value="Genomic_DNA"/>
</dbReference>
<dbReference type="Gene3D" id="3.40.50.300">
    <property type="entry name" value="P-loop containing nucleotide triphosphate hydrolases"/>
    <property type="match status" value="1"/>
</dbReference>
<dbReference type="Proteomes" id="UP000622017">
    <property type="component" value="Unassembled WGS sequence"/>
</dbReference>
<evidence type="ECO:0000313" key="2">
    <source>
        <dbReference type="Proteomes" id="UP000622017"/>
    </source>
</evidence>
<dbReference type="PANTHER" id="PTHR39206:SF1">
    <property type="entry name" value="SLL8004 PROTEIN"/>
    <property type="match status" value="1"/>
</dbReference>
<dbReference type="InterPro" id="IPR027417">
    <property type="entry name" value="P-loop_NTPase"/>
</dbReference>
<protein>
    <recommendedName>
        <fullName evidence="3">UDP-N-acetylglucosamine kinase</fullName>
    </recommendedName>
</protein>
<dbReference type="RefSeq" id="WP_187320719.1">
    <property type="nucleotide sequence ID" value="NZ_JACSCY010000015.1"/>
</dbReference>
<organism evidence="1 2">
    <name type="scientific">Hymenobacter citatus</name>
    <dbReference type="NCBI Taxonomy" id="2763506"/>
    <lineage>
        <taxon>Bacteria</taxon>
        <taxon>Pseudomonadati</taxon>
        <taxon>Bacteroidota</taxon>
        <taxon>Cytophagia</taxon>
        <taxon>Cytophagales</taxon>
        <taxon>Hymenobacteraceae</taxon>
        <taxon>Hymenobacter</taxon>
    </lineage>
</organism>
<dbReference type="SUPFAM" id="SSF52540">
    <property type="entry name" value="P-loop containing nucleoside triphosphate hydrolases"/>
    <property type="match status" value="1"/>
</dbReference>
<comment type="caution">
    <text evidence="1">The sequence shown here is derived from an EMBL/GenBank/DDBJ whole genome shotgun (WGS) entry which is preliminary data.</text>
</comment>
<dbReference type="PANTHER" id="PTHR39206">
    <property type="entry name" value="SLL8004 PROTEIN"/>
    <property type="match status" value="1"/>
</dbReference>
<evidence type="ECO:0008006" key="3">
    <source>
        <dbReference type="Google" id="ProtNLM"/>
    </source>
</evidence>
<proteinExistence type="predicted"/>